<reference evidence="3 4" key="1">
    <citation type="journal article" date="2023" name="IMA Fungus">
        <title>Comparative genomic study of the Penicillium genus elucidates a diverse pangenome and 15 lateral gene transfer events.</title>
        <authorList>
            <person name="Petersen C."/>
            <person name="Sorensen T."/>
            <person name="Nielsen M.R."/>
            <person name="Sondergaard T.E."/>
            <person name="Sorensen J.L."/>
            <person name="Fitzpatrick D.A."/>
            <person name="Frisvad J.C."/>
            <person name="Nielsen K.L."/>
        </authorList>
    </citation>
    <scope>NUCLEOTIDE SEQUENCE [LARGE SCALE GENOMIC DNA]</scope>
    <source>
        <strain evidence="3 4">IBT 35679</strain>
    </source>
</reference>
<dbReference type="InterPro" id="IPR052935">
    <property type="entry name" value="Mg2+_PAP"/>
</dbReference>
<sequence length="426" mass="47837">MVDATPRDSPILNAKHPEIEPEAPELTASAQSSEERPAPIERRGSSFMKFVASILGSKNPIAHPADPHTNTVWLLDNTAYQLVPEPGEAEQPDQPPWHAEFVACILETEGRKDVGKLVASIADNIGLDGETGIADEATHQRIVDRIQPFLDTVSPGRTVTLQLDIAGGEQSHELGPSDRNGIISQTIELGVPHIPDGTVVRPRLSNFGNSMAAMETRFAAPEGWLVVSDIDDTIKRTMTVDPTGILRTTFTEEPVPIVGMPEFYRHVHEELNPTWFYLSASPHNLYPFLHSFLHEYYIPGTLVLREYSFFDISGLIKSLTERTQEYKVDRMEKIRRWFPARRVLCIGDSTQSDPEAYAEMYRRYPTWIHAIAIRKVTGVANMEVKNKDERFEEAFKDIPASVWTVFEDPVELYGFVDGLGMEDLVL</sequence>
<feature type="region of interest" description="Disordered" evidence="1">
    <location>
        <begin position="1"/>
        <end position="43"/>
    </location>
</feature>
<feature type="compositionally biased region" description="Basic and acidic residues" evidence="1">
    <location>
        <begin position="33"/>
        <end position="43"/>
    </location>
</feature>
<dbReference type="PANTHER" id="PTHR28208:SF1">
    <property type="entry name" value="FILAMENT ORGANIZATION PROTEIN APP1-LIKE, PUTATIVE (AFU_ORTHOLOGUE AFUA_1G06650)-RELATED"/>
    <property type="match status" value="1"/>
</dbReference>
<evidence type="ECO:0000259" key="2">
    <source>
        <dbReference type="Pfam" id="PF09949"/>
    </source>
</evidence>
<dbReference type="AlphaFoldDB" id="A0AAD6GAF6"/>
<evidence type="ECO:0000313" key="4">
    <source>
        <dbReference type="Proteomes" id="UP001220324"/>
    </source>
</evidence>
<dbReference type="GO" id="GO:0030479">
    <property type="term" value="C:actin cortical patch"/>
    <property type="evidence" value="ECO:0007669"/>
    <property type="project" value="TreeGrafter"/>
</dbReference>
<accession>A0AAD6GAF6</accession>
<dbReference type="PANTHER" id="PTHR28208">
    <property type="entry name" value="PHOSPHATIDATE PHOSPHATASE APP1"/>
    <property type="match status" value="1"/>
</dbReference>
<keyword evidence="4" id="KW-1185">Reference proteome</keyword>
<dbReference type="Pfam" id="PF09949">
    <property type="entry name" value="APP1_cat"/>
    <property type="match status" value="1"/>
</dbReference>
<evidence type="ECO:0000313" key="3">
    <source>
        <dbReference type="EMBL" id="KAJ5525082.1"/>
    </source>
</evidence>
<dbReference type="InterPro" id="IPR019236">
    <property type="entry name" value="APP1_cat"/>
</dbReference>
<name>A0AAD6GAF6_9EURO</name>
<gene>
    <name evidence="3" type="ORF">N7494_011732</name>
</gene>
<dbReference type="Proteomes" id="UP001220324">
    <property type="component" value="Unassembled WGS sequence"/>
</dbReference>
<organism evidence="3 4">
    <name type="scientific">Penicillium frequentans</name>
    <dbReference type="NCBI Taxonomy" id="3151616"/>
    <lineage>
        <taxon>Eukaryota</taxon>
        <taxon>Fungi</taxon>
        <taxon>Dikarya</taxon>
        <taxon>Ascomycota</taxon>
        <taxon>Pezizomycotina</taxon>
        <taxon>Eurotiomycetes</taxon>
        <taxon>Eurotiomycetidae</taxon>
        <taxon>Eurotiales</taxon>
        <taxon>Aspergillaceae</taxon>
        <taxon>Penicillium</taxon>
    </lineage>
</organism>
<evidence type="ECO:0000256" key="1">
    <source>
        <dbReference type="SAM" id="MobiDB-lite"/>
    </source>
</evidence>
<protein>
    <recommendedName>
        <fullName evidence="2">Phosphatidate phosphatase APP1 catalytic domain-containing protein</fullName>
    </recommendedName>
</protein>
<feature type="domain" description="Phosphatidate phosphatase APP1 catalytic" evidence="2">
    <location>
        <begin position="224"/>
        <end position="375"/>
    </location>
</feature>
<dbReference type="EMBL" id="JAQIZZ010000008">
    <property type="protein sequence ID" value="KAJ5525082.1"/>
    <property type="molecule type" value="Genomic_DNA"/>
</dbReference>
<proteinExistence type="predicted"/>
<dbReference type="GO" id="GO:0008195">
    <property type="term" value="F:phosphatidate phosphatase activity"/>
    <property type="evidence" value="ECO:0007669"/>
    <property type="project" value="InterPro"/>
</dbReference>
<comment type="caution">
    <text evidence="3">The sequence shown here is derived from an EMBL/GenBank/DDBJ whole genome shotgun (WGS) entry which is preliminary data.</text>
</comment>